<evidence type="ECO:0000313" key="11">
    <source>
        <dbReference type="Proteomes" id="UP000000845"/>
    </source>
</evidence>
<accession>D1AQ43</accession>
<protein>
    <submittedName>
        <fullName evidence="10">ABC transporter related protein</fullName>
    </submittedName>
</protein>
<keyword evidence="2" id="KW-0813">Transport</keyword>
<dbReference type="SUPFAM" id="SSF52540">
    <property type="entry name" value="P-loop containing nucleoside triphosphate hydrolases"/>
    <property type="match status" value="2"/>
</dbReference>
<dbReference type="PANTHER" id="PTHR43790:SF4">
    <property type="entry name" value="GUANOSINE IMPORT ATP-BINDING PROTEIN NUPO"/>
    <property type="match status" value="1"/>
</dbReference>
<keyword evidence="5" id="KW-0547">Nucleotide-binding</keyword>
<dbReference type="eggNOG" id="COG3845">
    <property type="taxonomic scope" value="Bacteria"/>
</dbReference>
<dbReference type="SMART" id="SM00382">
    <property type="entry name" value="AAA"/>
    <property type="match status" value="1"/>
</dbReference>
<dbReference type="FunFam" id="3.40.50.300:FF:000127">
    <property type="entry name" value="Ribose import ATP-binding protein RbsA"/>
    <property type="match status" value="1"/>
</dbReference>
<dbReference type="CDD" id="cd03216">
    <property type="entry name" value="ABC_Carb_Monos_I"/>
    <property type="match status" value="1"/>
</dbReference>
<reference evidence="10 11" key="2">
    <citation type="journal article" date="2010" name="Stand. Genomic Sci.">
        <title>Complete genome sequence of Sebaldella termitidis type strain (NCTC 11300).</title>
        <authorList>
            <person name="Harmon-Smith M."/>
            <person name="Celia L."/>
            <person name="Chertkov O."/>
            <person name="Lapidus A."/>
            <person name="Copeland A."/>
            <person name="Glavina Del Rio T."/>
            <person name="Nolan M."/>
            <person name="Lucas S."/>
            <person name="Tice H."/>
            <person name="Cheng J.F."/>
            <person name="Han C."/>
            <person name="Detter J.C."/>
            <person name="Bruce D."/>
            <person name="Goodwin L."/>
            <person name="Pitluck S."/>
            <person name="Pati A."/>
            <person name="Liolios K."/>
            <person name="Ivanova N."/>
            <person name="Mavromatis K."/>
            <person name="Mikhailova N."/>
            <person name="Chen A."/>
            <person name="Palaniappan K."/>
            <person name="Land M."/>
            <person name="Hauser L."/>
            <person name="Chang Y.J."/>
            <person name="Jeffries C.D."/>
            <person name="Brettin T."/>
            <person name="Goker M."/>
            <person name="Beck B."/>
            <person name="Bristow J."/>
            <person name="Eisen J.A."/>
            <person name="Markowitz V."/>
            <person name="Hugenholtz P."/>
            <person name="Kyrpides N.C."/>
            <person name="Klenk H.P."/>
            <person name="Chen F."/>
        </authorList>
    </citation>
    <scope>NUCLEOTIDE SEQUENCE [LARGE SCALE GENOMIC DNA]</scope>
    <source>
        <strain evidence="11">ATCC 33386 / NCTC 11300</strain>
    </source>
</reference>
<keyword evidence="3" id="KW-1003">Cell membrane</keyword>
<evidence type="ECO:0000256" key="8">
    <source>
        <dbReference type="ARBA" id="ARBA00023136"/>
    </source>
</evidence>
<dbReference type="Pfam" id="PF00005">
    <property type="entry name" value="ABC_tran"/>
    <property type="match status" value="2"/>
</dbReference>
<evidence type="ECO:0000256" key="5">
    <source>
        <dbReference type="ARBA" id="ARBA00022741"/>
    </source>
</evidence>
<reference evidence="11" key="1">
    <citation type="submission" date="2009-09" db="EMBL/GenBank/DDBJ databases">
        <title>The complete chromosome of Sebaldella termitidis ATCC 33386.</title>
        <authorList>
            <consortium name="US DOE Joint Genome Institute (JGI-PGF)"/>
            <person name="Lucas S."/>
            <person name="Copeland A."/>
            <person name="Lapidus A."/>
            <person name="Glavina del Rio T."/>
            <person name="Dalin E."/>
            <person name="Tice H."/>
            <person name="Bruce D."/>
            <person name="Goodwin L."/>
            <person name="Pitluck S."/>
            <person name="Kyrpides N."/>
            <person name="Mavromatis K."/>
            <person name="Ivanova N."/>
            <person name="Mikhailova N."/>
            <person name="Sims D."/>
            <person name="Meincke L."/>
            <person name="Brettin T."/>
            <person name="Detter J.C."/>
            <person name="Han C."/>
            <person name="Larimer F."/>
            <person name="Land M."/>
            <person name="Hauser L."/>
            <person name="Markowitz V."/>
            <person name="Cheng J.F."/>
            <person name="Hugenholtz P."/>
            <person name="Woyke T."/>
            <person name="Wu D."/>
            <person name="Eisen J.A."/>
        </authorList>
    </citation>
    <scope>NUCLEOTIDE SEQUENCE [LARGE SCALE GENOMIC DNA]</scope>
    <source>
        <strain evidence="11">ATCC 33386 / NCTC 11300</strain>
    </source>
</reference>
<name>D1AQ43_SEBTE</name>
<dbReference type="Gene3D" id="3.40.50.300">
    <property type="entry name" value="P-loop containing nucleotide triphosphate hydrolases"/>
    <property type="match status" value="2"/>
</dbReference>
<dbReference type="InterPro" id="IPR050107">
    <property type="entry name" value="ABC_carbohydrate_import_ATPase"/>
</dbReference>
<dbReference type="PROSITE" id="PS00211">
    <property type="entry name" value="ABC_TRANSPORTER_1"/>
    <property type="match status" value="1"/>
</dbReference>
<dbReference type="PANTHER" id="PTHR43790">
    <property type="entry name" value="CARBOHYDRATE TRANSPORT ATP-BINDING PROTEIN MG119-RELATED"/>
    <property type="match status" value="1"/>
</dbReference>
<organism evidence="10 11">
    <name type="scientific">Sebaldella termitidis (strain ATCC 33386 / NCTC 11300)</name>
    <dbReference type="NCBI Taxonomy" id="526218"/>
    <lineage>
        <taxon>Bacteria</taxon>
        <taxon>Fusobacteriati</taxon>
        <taxon>Fusobacteriota</taxon>
        <taxon>Fusobacteriia</taxon>
        <taxon>Fusobacteriales</taxon>
        <taxon>Leptotrichiaceae</taxon>
        <taxon>Sebaldella</taxon>
    </lineage>
</organism>
<dbReference type="EMBL" id="CP001739">
    <property type="protein sequence ID" value="ACZ07621.1"/>
    <property type="molecule type" value="Genomic_DNA"/>
</dbReference>
<evidence type="ECO:0000259" key="9">
    <source>
        <dbReference type="PROSITE" id="PS50893"/>
    </source>
</evidence>
<dbReference type="GO" id="GO:0016887">
    <property type="term" value="F:ATP hydrolysis activity"/>
    <property type="evidence" value="ECO:0007669"/>
    <property type="project" value="InterPro"/>
</dbReference>
<keyword evidence="7" id="KW-1278">Translocase</keyword>
<dbReference type="InterPro" id="IPR017871">
    <property type="entry name" value="ABC_transporter-like_CS"/>
</dbReference>
<dbReference type="InterPro" id="IPR003439">
    <property type="entry name" value="ABC_transporter-like_ATP-bd"/>
</dbReference>
<sequence>MSLVIEMKNITKTFPGVKANDDITFEVEKNEIHCLLGENGTGKSTLMNILFGLYKPDRGEIFINGERSSISNPREAFHKGIGMVHQHFMLVSQMTVLENIILGKEHGNFFMDLKESRKIINELAQKYNFKIELDEKVDSLSVGVKQRVEILKTLYRGADIIILDEPTAVLTPQEVEELFKILRSLKEDGKTIIFITHKLNETMELSDRITVLRKGKKVVTLNKEETSPAELAYYMVGRDVNFEIEKEAVKTGDVILSVKGLKLLEKSQSKVDFTVKAGEILGIAGVEGNGQLELEEIIMGLRKPLDGEIFIKDENITHKSVHERREMGIGYIPSDRHKRAMVKEFSIKENFLLGYQDSSQFTRNKFVKYGELTEYSKEMIEKFDIKVPGPEHTIGNLSGGNQQKVILSREVSHSPELIIAAQPIRGLDIGAIEFIHNILLELRSQGKAILLISAELSEIMKLSDRIAVFYEGEINGLVNAGELEREEIGLLMAGERLEKYGK</sequence>
<feature type="domain" description="ABC transporter" evidence="9">
    <location>
        <begin position="249"/>
        <end position="496"/>
    </location>
</feature>
<proteinExistence type="predicted"/>
<dbReference type="KEGG" id="str:Sterm_0749"/>
<evidence type="ECO:0000256" key="1">
    <source>
        <dbReference type="ARBA" id="ARBA00004202"/>
    </source>
</evidence>
<dbReference type="CDD" id="cd03215">
    <property type="entry name" value="ABC_Carb_Monos_II"/>
    <property type="match status" value="1"/>
</dbReference>
<evidence type="ECO:0000256" key="3">
    <source>
        <dbReference type="ARBA" id="ARBA00022475"/>
    </source>
</evidence>
<dbReference type="GO" id="GO:0005524">
    <property type="term" value="F:ATP binding"/>
    <property type="evidence" value="ECO:0007669"/>
    <property type="project" value="UniProtKB-KW"/>
</dbReference>
<evidence type="ECO:0000256" key="6">
    <source>
        <dbReference type="ARBA" id="ARBA00022840"/>
    </source>
</evidence>
<comment type="subcellular location">
    <subcellularLocation>
        <location evidence="1">Cell membrane</location>
        <topology evidence="1">Peripheral membrane protein</topology>
    </subcellularLocation>
</comment>
<dbReference type="AlphaFoldDB" id="D1AQ43"/>
<keyword evidence="4" id="KW-0677">Repeat</keyword>
<evidence type="ECO:0000256" key="2">
    <source>
        <dbReference type="ARBA" id="ARBA00022448"/>
    </source>
</evidence>
<keyword evidence="6" id="KW-0067">ATP-binding</keyword>
<evidence type="ECO:0000256" key="7">
    <source>
        <dbReference type="ARBA" id="ARBA00022967"/>
    </source>
</evidence>
<dbReference type="InterPro" id="IPR003593">
    <property type="entry name" value="AAA+_ATPase"/>
</dbReference>
<dbReference type="STRING" id="526218.Sterm_0749"/>
<keyword evidence="11" id="KW-1185">Reference proteome</keyword>
<gene>
    <name evidence="10" type="ordered locus">Sterm_0749</name>
</gene>
<dbReference type="HOGENOM" id="CLU_000604_92_0_0"/>
<dbReference type="Proteomes" id="UP000000845">
    <property type="component" value="Chromosome"/>
</dbReference>
<dbReference type="InterPro" id="IPR027417">
    <property type="entry name" value="P-loop_NTPase"/>
</dbReference>
<keyword evidence="8" id="KW-0472">Membrane</keyword>
<dbReference type="PROSITE" id="PS50893">
    <property type="entry name" value="ABC_TRANSPORTER_2"/>
    <property type="match status" value="2"/>
</dbReference>
<evidence type="ECO:0000313" key="10">
    <source>
        <dbReference type="EMBL" id="ACZ07621.1"/>
    </source>
</evidence>
<evidence type="ECO:0000256" key="4">
    <source>
        <dbReference type="ARBA" id="ARBA00022737"/>
    </source>
</evidence>
<dbReference type="GO" id="GO:0005886">
    <property type="term" value="C:plasma membrane"/>
    <property type="evidence" value="ECO:0007669"/>
    <property type="project" value="UniProtKB-SubCell"/>
</dbReference>
<feature type="domain" description="ABC transporter" evidence="9">
    <location>
        <begin position="5"/>
        <end position="239"/>
    </location>
</feature>